<evidence type="ECO:0000313" key="2">
    <source>
        <dbReference type="Proteomes" id="UP001497680"/>
    </source>
</evidence>
<gene>
    <name evidence="1" type="ORF">F4821DRAFT_251420</name>
</gene>
<dbReference type="Proteomes" id="UP001497680">
    <property type="component" value="Unassembled WGS sequence"/>
</dbReference>
<sequence>MLTIDSPMEYVSFNLPALPEPPDGQGKLNEIVSQFHTLCLYAINGNYDDEFFQGLFPDRGASWSTDNRIRKLREILHDQNLAFVYVLHSKGARHIILPEDSNASPTLMNLPTSLQNLVDQYGFKEPAKVAFKDLAAQLKLLLATWQGCEFPGTINNTLAVKLFREQSQPWEAIARRHLQLILSMTKEFVETLVLHITNPGLNTYLKIISKIVESFFEEKSSVLESKLQELLCHYKSDYPQISDTEFRTIIAHKRGKKGHIDKARDLFAKQPELFTEEMHRQLGKMSQSKDASESEVDELVYKSETYYELVLRTFVDNVVILTVESCLIKDLPFMITTDKIKQMADNEFEEFVSDAAEMDEAC</sequence>
<keyword evidence="2" id="KW-1185">Reference proteome</keyword>
<proteinExistence type="predicted"/>
<name>A0ACC0CJ75_9PEZI</name>
<protein>
    <submittedName>
        <fullName evidence="1">Uncharacterized protein</fullName>
    </submittedName>
</protein>
<comment type="caution">
    <text evidence="1">The sequence shown here is derived from an EMBL/GenBank/DDBJ whole genome shotgun (WGS) entry which is preliminary data.</text>
</comment>
<accession>A0ACC0CJ75</accession>
<reference evidence="1 2" key="1">
    <citation type="journal article" date="2022" name="New Phytol.">
        <title>Ecological generalism drives hyperdiversity of secondary metabolite gene clusters in xylarialean endophytes.</title>
        <authorList>
            <person name="Franco M.E.E."/>
            <person name="Wisecaver J.H."/>
            <person name="Arnold A.E."/>
            <person name="Ju Y.M."/>
            <person name="Slot J.C."/>
            <person name="Ahrendt S."/>
            <person name="Moore L.P."/>
            <person name="Eastman K.E."/>
            <person name="Scott K."/>
            <person name="Konkel Z."/>
            <person name="Mondo S.J."/>
            <person name="Kuo A."/>
            <person name="Hayes R.D."/>
            <person name="Haridas S."/>
            <person name="Andreopoulos B."/>
            <person name="Riley R."/>
            <person name="LaButti K."/>
            <person name="Pangilinan J."/>
            <person name="Lipzen A."/>
            <person name="Amirebrahimi M."/>
            <person name="Yan J."/>
            <person name="Adam C."/>
            <person name="Keymanesh K."/>
            <person name="Ng V."/>
            <person name="Louie K."/>
            <person name="Northen T."/>
            <person name="Drula E."/>
            <person name="Henrissat B."/>
            <person name="Hsieh H.M."/>
            <person name="Youens-Clark K."/>
            <person name="Lutzoni F."/>
            <person name="Miadlikowska J."/>
            <person name="Eastwood D.C."/>
            <person name="Hamelin R.C."/>
            <person name="Grigoriev I.V."/>
            <person name="U'Ren J.M."/>
        </authorList>
    </citation>
    <scope>NUCLEOTIDE SEQUENCE [LARGE SCALE GENOMIC DNA]</scope>
    <source>
        <strain evidence="1 2">ER1909</strain>
    </source>
</reference>
<evidence type="ECO:0000313" key="1">
    <source>
        <dbReference type="EMBL" id="KAI6080464.1"/>
    </source>
</evidence>
<organism evidence="1 2">
    <name type="scientific">Hypoxylon rubiginosum</name>
    <dbReference type="NCBI Taxonomy" id="110542"/>
    <lineage>
        <taxon>Eukaryota</taxon>
        <taxon>Fungi</taxon>
        <taxon>Dikarya</taxon>
        <taxon>Ascomycota</taxon>
        <taxon>Pezizomycotina</taxon>
        <taxon>Sordariomycetes</taxon>
        <taxon>Xylariomycetidae</taxon>
        <taxon>Xylariales</taxon>
        <taxon>Hypoxylaceae</taxon>
        <taxon>Hypoxylon</taxon>
    </lineage>
</organism>
<dbReference type="EMBL" id="MU394441">
    <property type="protein sequence ID" value="KAI6080464.1"/>
    <property type="molecule type" value="Genomic_DNA"/>
</dbReference>